<dbReference type="InterPro" id="IPR027417">
    <property type="entry name" value="P-loop_NTPase"/>
</dbReference>
<dbReference type="PANTHER" id="PTHR43384:SF6">
    <property type="entry name" value="SEPTUM SITE-DETERMINING PROTEIN MIND HOMOLOG, CHLOROPLASTIC"/>
    <property type="match status" value="1"/>
</dbReference>
<dbReference type="GO" id="GO:0005829">
    <property type="term" value="C:cytosol"/>
    <property type="evidence" value="ECO:0007669"/>
    <property type="project" value="TreeGrafter"/>
</dbReference>
<evidence type="ECO:0000313" key="4">
    <source>
        <dbReference type="EMBL" id="RTR33368.1"/>
    </source>
</evidence>
<dbReference type="InterPro" id="IPR050625">
    <property type="entry name" value="ParA/MinD_ATPase"/>
</dbReference>
<organism evidence="4 5">
    <name type="scientific">Shewanella atlantica</name>
    <dbReference type="NCBI Taxonomy" id="271099"/>
    <lineage>
        <taxon>Bacteria</taxon>
        <taxon>Pseudomonadati</taxon>
        <taxon>Pseudomonadota</taxon>
        <taxon>Gammaproteobacteria</taxon>
        <taxon>Alteromonadales</taxon>
        <taxon>Shewanellaceae</taxon>
        <taxon>Shewanella</taxon>
    </lineage>
</organism>
<feature type="region of interest" description="Disordered" evidence="3">
    <location>
        <begin position="1"/>
        <end position="32"/>
    </location>
</feature>
<dbReference type="GO" id="GO:0016887">
    <property type="term" value="F:ATP hydrolysis activity"/>
    <property type="evidence" value="ECO:0007669"/>
    <property type="project" value="TreeGrafter"/>
</dbReference>
<dbReference type="RefSeq" id="WP_126504924.1">
    <property type="nucleotide sequence ID" value="NZ_RXNV01000002.1"/>
</dbReference>
<dbReference type="GO" id="GO:0051782">
    <property type="term" value="P:negative regulation of cell division"/>
    <property type="evidence" value="ECO:0007669"/>
    <property type="project" value="TreeGrafter"/>
</dbReference>
<dbReference type="AlphaFoldDB" id="A0A3S0K157"/>
<dbReference type="SUPFAM" id="SSF52540">
    <property type="entry name" value="P-loop containing nucleoside triphosphate hydrolases"/>
    <property type="match status" value="1"/>
</dbReference>
<dbReference type="GO" id="GO:0005524">
    <property type="term" value="F:ATP binding"/>
    <property type="evidence" value="ECO:0007669"/>
    <property type="project" value="UniProtKB-KW"/>
</dbReference>
<accession>A0A3S0K157</accession>
<dbReference type="EMBL" id="RXNV01000002">
    <property type="protein sequence ID" value="RTR33368.1"/>
    <property type="molecule type" value="Genomic_DNA"/>
</dbReference>
<dbReference type="Proteomes" id="UP000282060">
    <property type="component" value="Unassembled WGS sequence"/>
</dbReference>
<keyword evidence="5" id="KW-1185">Reference proteome</keyword>
<keyword evidence="2" id="KW-0067">ATP-binding</keyword>
<dbReference type="GO" id="GO:0009898">
    <property type="term" value="C:cytoplasmic side of plasma membrane"/>
    <property type="evidence" value="ECO:0007669"/>
    <property type="project" value="TreeGrafter"/>
</dbReference>
<dbReference type="OrthoDB" id="5813333at2"/>
<name>A0A3S0K157_9GAMM</name>
<comment type="caution">
    <text evidence="4">The sequence shown here is derived from an EMBL/GenBank/DDBJ whole genome shotgun (WGS) entry which is preliminary data.</text>
</comment>
<feature type="compositionally biased region" description="Basic and acidic residues" evidence="3">
    <location>
        <begin position="1"/>
        <end position="17"/>
    </location>
</feature>
<evidence type="ECO:0000256" key="1">
    <source>
        <dbReference type="ARBA" id="ARBA00022741"/>
    </source>
</evidence>
<gene>
    <name evidence="4" type="ORF">EKG39_06415</name>
</gene>
<feature type="compositionally biased region" description="Polar residues" evidence="3">
    <location>
        <begin position="22"/>
        <end position="32"/>
    </location>
</feature>
<sequence>MDKPLELLVTNDKEGGARRGTHSNGPSVVASSENAPKRYCTNLSYPVHALVINSLNLPLRELEAKLDECLNLSWHEVRSFNTYSSRSARPYNLILLVLPNDEAGAIQALQSAASYGVDTIILGQDSPPNVLRLAFQQGVSDFITLEQASEVLLPSIEKIAHKLAENADLAPVLAVVNGKGGSGASFIASSVAMIASVRGEGEVALLDTDLVQGTLAHMLGVEPRYFITEAIGELDSLDEVALKGAMTNKGHLHLLASEPFAVLNATESIDLRLANDLLLKCRQYYDQVIIDLSRGPETWNADMLTNADILLVMQQNVMSIRETKAVIHQLVNFMGIDPSHIHVLVNRYQKNSTEISIKDIKSTTGVDSILVVANDFKLASQCIDLGTPITQVAKREQMYTDLAKVVEKFFPNISGDQHKQKGFFSRLLGN</sequence>
<protein>
    <submittedName>
        <fullName evidence="4">Pilus assembly protein CpaE</fullName>
    </submittedName>
</protein>
<evidence type="ECO:0000313" key="5">
    <source>
        <dbReference type="Proteomes" id="UP000282060"/>
    </source>
</evidence>
<evidence type="ECO:0000256" key="3">
    <source>
        <dbReference type="SAM" id="MobiDB-lite"/>
    </source>
</evidence>
<evidence type="ECO:0000256" key="2">
    <source>
        <dbReference type="ARBA" id="ARBA00022840"/>
    </source>
</evidence>
<keyword evidence="1" id="KW-0547">Nucleotide-binding</keyword>
<proteinExistence type="predicted"/>
<dbReference type="Gene3D" id="3.40.50.300">
    <property type="entry name" value="P-loop containing nucleotide triphosphate hydrolases"/>
    <property type="match status" value="1"/>
</dbReference>
<reference evidence="4 5" key="1">
    <citation type="submission" date="2018-12" db="EMBL/GenBank/DDBJ databases">
        <authorList>
            <person name="Yu L."/>
        </authorList>
    </citation>
    <scope>NUCLEOTIDE SEQUENCE [LARGE SCALE GENOMIC DNA]</scope>
    <source>
        <strain evidence="4 5">HAW-EB5</strain>
    </source>
</reference>
<dbReference type="PANTHER" id="PTHR43384">
    <property type="entry name" value="SEPTUM SITE-DETERMINING PROTEIN MIND HOMOLOG, CHLOROPLASTIC-RELATED"/>
    <property type="match status" value="1"/>
</dbReference>